<reference evidence="8 9" key="1">
    <citation type="submission" date="2018-08" db="EMBL/GenBank/DDBJ databases">
        <title>A genome reference for cultivated species of the human gut microbiota.</title>
        <authorList>
            <person name="Zou Y."/>
            <person name="Xue W."/>
            <person name="Luo G."/>
        </authorList>
    </citation>
    <scope>NUCLEOTIDE SEQUENCE [LARGE SCALE GENOMIC DNA]</scope>
    <source>
        <strain evidence="8 9">AF18-46</strain>
    </source>
</reference>
<evidence type="ECO:0000256" key="6">
    <source>
        <dbReference type="ARBA" id="ARBA00049417"/>
    </source>
</evidence>
<organism evidence="8 9">
    <name type="scientific">Solobacterium moorei</name>
    <dbReference type="NCBI Taxonomy" id="102148"/>
    <lineage>
        <taxon>Bacteria</taxon>
        <taxon>Bacillati</taxon>
        <taxon>Bacillota</taxon>
        <taxon>Erysipelotrichia</taxon>
        <taxon>Erysipelotrichales</taxon>
        <taxon>Erysipelotrichaceae</taxon>
        <taxon>Solobacterium</taxon>
    </lineage>
</organism>
<dbReference type="Proteomes" id="UP000284731">
    <property type="component" value="Unassembled WGS sequence"/>
</dbReference>
<evidence type="ECO:0000256" key="5">
    <source>
        <dbReference type="ARBA" id="ARBA00023004"/>
    </source>
</evidence>
<dbReference type="InterPro" id="IPR006674">
    <property type="entry name" value="HD_domain"/>
</dbReference>
<dbReference type="InterPro" id="IPR051094">
    <property type="entry name" value="Diverse_Catalytic_Enzymes"/>
</dbReference>
<dbReference type="SUPFAM" id="SSF109604">
    <property type="entry name" value="HD-domain/PDEase-like"/>
    <property type="match status" value="1"/>
</dbReference>
<name>A0A412PAM8_9FIRM</name>
<dbReference type="GO" id="GO:0000166">
    <property type="term" value="F:nucleotide binding"/>
    <property type="evidence" value="ECO:0007669"/>
    <property type="project" value="UniProtKB-KW"/>
</dbReference>
<dbReference type="CDD" id="cd00077">
    <property type="entry name" value="HDc"/>
    <property type="match status" value="1"/>
</dbReference>
<comment type="caution">
    <text evidence="8">The sequence shown here is derived from an EMBL/GenBank/DDBJ whole genome shotgun (WGS) entry which is preliminary data.</text>
</comment>
<dbReference type="GO" id="GO:0046872">
    <property type="term" value="F:metal ion binding"/>
    <property type="evidence" value="ECO:0007669"/>
    <property type="project" value="UniProtKB-KW"/>
</dbReference>
<keyword evidence="2" id="KW-0479">Metal-binding</keyword>
<dbReference type="SMART" id="SM00471">
    <property type="entry name" value="HDc"/>
    <property type="match status" value="1"/>
</dbReference>
<dbReference type="AlphaFoldDB" id="A0A412PAM8"/>
<dbReference type="InterPro" id="IPR005249">
    <property type="entry name" value="YqeK"/>
</dbReference>
<proteinExistence type="predicted"/>
<sequence length="266" mass="30810">MIVYTAPFDPITDDELQQLKNYHKQTRKQIFLAVVGDGILSYDRRKKLCMRACKPYRYLHVADIKQDDTCIALQSETEAEVRKGYFYLSAKGVRKILLDNGYYFEEVTKAQCNPNRAAHSARVGHTALKLAKIHHLDEQLAYQMGLLHDVTKKMSDEEGYQLLSHFRPAILKFDPAIWHSYTAVIWLKQNLCCFNKKILQAIEHHTLGDGKSAYDHILYIADKIEPGRHYDVTMHTKIAERNLKQGAEYVLTDAKRYILEKEGKHV</sequence>
<feature type="domain" description="HD/PDEase" evidence="7">
    <location>
        <begin position="112"/>
        <end position="236"/>
    </location>
</feature>
<gene>
    <name evidence="8" type="ORF">DWX20_09320</name>
</gene>
<keyword evidence="5" id="KW-0408">Iron</keyword>
<dbReference type="EC" id="3.6.1.41" evidence="1"/>
<evidence type="ECO:0000256" key="4">
    <source>
        <dbReference type="ARBA" id="ARBA00022801"/>
    </source>
</evidence>
<dbReference type="PANTHER" id="PTHR35795:SF1">
    <property type="entry name" value="BIS(5'-NUCLEOSYL)-TETRAPHOSPHATASE, SYMMETRICAL"/>
    <property type="match status" value="1"/>
</dbReference>
<dbReference type="NCBIfam" id="TIGR00488">
    <property type="entry name" value="bis(5'-nucleosyl)-tetraphosphatase (symmetrical) YqeK"/>
    <property type="match status" value="1"/>
</dbReference>
<dbReference type="RefSeq" id="WP_118765303.1">
    <property type="nucleotide sequence ID" value="NZ_CABJCF010000005.1"/>
</dbReference>
<dbReference type="GO" id="GO:0008803">
    <property type="term" value="F:bis(5'-nucleosyl)-tetraphosphatase (symmetrical) activity"/>
    <property type="evidence" value="ECO:0007669"/>
    <property type="project" value="UniProtKB-EC"/>
</dbReference>
<dbReference type="Gene3D" id="1.10.3210.10">
    <property type="entry name" value="Hypothetical protein af1432"/>
    <property type="match status" value="1"/>
</dbReference>
<evidence type="ECO:0000256" key="3">
    <source>
        <dbReference type="ARBA" id="ARBA00022741"/>
    </source>
</evidence>
<evidence type="ECO:0000313" key="8">
    <source>
        <dbReference type="EMBL" id="RGT53628.1"/>
    </source>
</evidence>
<evidence type="ECO:0000256" key="1">
    <source>
        <dbReference type="ARBA" id="ARBA00012506"/>
    </source>
</evidence>
<dbReference type="PANTHER" id="PTHR35795">
    <property type="entry name" value="SLR1885 PROTEIN"/>
    <property type="match status" value="1"/>
</dbReference>
<evidence type="ECO:0000259" key="7">
    <source>
        <dbReference type="SMART" id="SM00471"/>
    </source>
</evidence>
<dbReference type="EMBL" id="QRWX01000005">
    <property type="protein sequence ID" value="RGT53628.1"/>
    <property type="molecule type" value="Genomic_DNA"/>
</dbReference>
<dbReference type="InterPro" id="IPR003607">
    <property type="entry name" value="HD/PDEase_dom"/>
</dbReference>
<keyword evidence="4" id="KW-0378">Hydrolase</keyword>
<comment type="catalytic activity">
    <reaction evidence="6">
        <text>P(1),P(4)-bis(5'-adenosyl) tetraphosphate + H2O = 2 ADP + 2 H(+)</text>
        <dbReference type="Rhea" id="RHEA:24252"/>
        <dbReference type="ChEBI" id="CHEBI:15377"/>
        <dbReference type="ChEBI" id="CHEBI:15378"/>
        <dbReference type="ChEBI" id="CHEBI:58141"/>
        <dbReference type="ChEBI" id="CHEBI:456216"/>
        <dbReference type="EC" id="3.6.1.41"/>
    </reaction>
</comment>
<accession>A0A412PAM8</accession>
<protein>
    <recommendedName>
        <fullName evidence="1">bis(5'-nucleosyl)-tetraphosphatase (symmetrical)</fullName>
        <ecNumber evidence="1">3.6.1.41</ecNumber>
    </recommendedName>
</protein>
<keyword evidence="3" id="KW-0547">Nucleotide-binding</keyword>
<evidence type="ECO:0000313" key="9">
    <source>
        <dbReference type="Proteomes" id="UP000284731"/>
    </source>
</evidence>
<evidence type="ECO:0000256" key="2">
    <source>
        <dbReference type="ARBA" id="ARBA00022723"/>
    </source>
</evidence>
<dbReference type="Pfam" id="PF01966">
    <property type="entry name" value="HD"/>
    <property type="match status" value="1"/>
</dbReference>